<evidence type="ECO:0000313" key="8">
    <source>
        <dbReference type="EMBL" id="KOS15599.1"/>
    </source>
</evidence>
<gene>
    <name evidence="8" type="ORF">Malapachy_2622</name>
</gene>
<feature type="domain" description="DUF202" evidence="7">
    <location>
        <begin position="16"/>
        <end position="114"/>
    </location>
</feature>
<organism evidence="8 9">
    <name type="scientific">Malassezia pachydermatis</name>
    <dbReference type="NCBI Taxonomy" id="77020"/>
    <lineage>
        <taxon>Eukaryota</taxon>
        <taxon>Fungi</taxon>
        <taxon>Dikarya</taxon>
        <taxon>Basidiomycota</taxon>
        <taxon>Ustilaginomycotina</taxon>
        <taxon>Malasseziomycetes</taxon>
        <taxon>Malasseziales</taxon>
        <taxon>Malasseziaceae</taxon>
        <taxon>Malassezia</taxon>
    </lineage>
</organism>
<evidence type="ECO:0000256" key="5">
    <source>
        <dbReference type="ARBA" id="ARBA00023136"/>
    </source>
</evidence>
<dbReference type="GeneID" id="28728985"/>
<dbReference type="OrthoDB" id="199599at2759"/>
<comment type="caution">
    <text evidence="8">The sequence shown here is derived from an EMBL/GenBank/DDBJ whole genome shotgun (WGS) entry which is preliminary data.</text>
</comment>
<reference evidence="8 9" key="1">
    <citation type="submission" date="2015-07" db="EMBL/GenBank/DDBJ databases">
        <title>Draft Genome Sequence of Malassezia furfur CBS1878 and Malassezia pachydermatis CBS1879.</title>
        <authorList>
            <person name="Triana S."/>
            <person name="Ohm R."/>
            <person name="Gonzalez A."/>
            <person name="DeCock H."/>
            <person name="Restrepo S."/>
            <person name="Celis A."/>
        </authorList>
    </citation>
    <scope>NUCLEOTIDE SEQUENCE [LARGE SCALE GENOMIC DNA]</scope>
    <source>
        <strain evidence="8 9">CBS 1879</strain>
    </source>
</reference>
<keyword evidence="4 6" id="KW-1133">Transmembrane helix</keyword>
<evidence type="ECO:0000256" key="2">
    <source>
        <dbReference type="ARBA" id="ARBA00022475"/>
    </source>
</evidence>
<accession>A0A0M9VQK9</accession>
<dbReference type="EMBL" id="LGAV01000002">
    <property type="protein sequence ID" value="KOS15599.1"/>
    <property type="molecule type" value="Genomic_DNA"/>
</dbReference>
<evidence type="ECO:0000313" key="9">
    <source>
        <dbReference type="Proteomes" id="UP000037751"/>
    </source>
</evidence>
<keyword evidence="3 6" id="KW-0812">Transmembrane</keyword>
<sequence length="154" mass="16798">MFQISYELENKGSVARDHLALERTFLAWMRTSLSLVAIGVAIAQLFRLPELILDEDEKKVQGSLAFLRGEAKQINSKVRLHSLQRLGTPIGISFVGVGIFILLCGTSRFFQTQNTMIKGLFIPSRVEVFVLACVTGALLFAALGVMISVAAGAL</sequence>
<dbReference type="InterPro" id="IPR003807">
    <property type="entry name" value="DUF202"/>
</dbReference>
<comment type="subcellular location">
    <subcellularLocation>
        <location evidence="1">Cell membrane</location>
        <topology evidence="1">Multi-pass membrane protein</topology>
    </subcellularLocation>
</comment>
<evidence type="ECO:0000256" key="3">
    <source>
        <dbReference type="ARBA" id="ARBA00022692"/>
    </source>
</evidence>
<dbReference type="PANTHER" id="PTHR34187:SF2">
    <property type="entry name" value="DUF202 DOMAIN-CONTAINING PROTEIN"/>
    <property type="match status" value="1"/>
</dbReference>
<dbReference type="AlphaFoldDB" id="A0A0M9VQK9"/>
<dbReference type="RefSeq" id="XP_017993231.1">
    <property type="nucleotide sequence ID" value="XM_018137110.1"/>
</dbReference>
<dbReference type="InterPro" id="IPR052053">
    <property type="entry name" value="IM_YidH-like"/>
</dbReference>
<feature type="transmembrane region" description="Helical" evidence="6">
    <location>
        <begin position="126"/>
        <end position="151"/>
    </location>
</feature>
<dbReference type="Proteomes" id="UP000037751">
    <property type="component" value="Unassembled WGS sequence"/>
</dbReference>
<feature type="transmembrane region" description="Helical" evidence="6">
    <location>
        <begin position="86"/>
        <end position="105"/>
    </location>
</feature>
<evidence type="ECO:0000256" key="1">
    <source>
        <dbReference type="ARBA" id="ARBA00004651"/>
    </source>
</evidence>
<evidence type="ECO:0000256" key="6">
    <source>
        <dbReference type="SAM" id="Phobius"/>
    </source>
</evidence>
<dbReference type="GO" id="GO:0005886">
    <property type="term" value="C:plasma membrane"/>
    <property type="evidence" value="ECO:0007669"/>
    <property type="project" value="UniProtKB-SubCell"/>
</dbReference>
<dbReference type="VEuPathDB" id="FungiDB:Malapachy_2622"/>
<name>A0A0M9VQK9_9BASI</name>
<dbReference type="PANTHER" id="PTHR34187">
    <property type="entry name" value="FGR18P"/>
    <property type="match status" value="1"/>
</dbReference>
<keyword evidence="9" id="KW-1185">Reference proteome</keyword>
<protein>
    <recommendedName>
        <fullName evidence="7">DUF202 domain-containing protein</fullName>
    </recommendedName>
</protein>
<dbReference type="Pfam" id="PF02656">
    <property type="entry name" value="DUF202"/>
    <property type="match status" value="1"/>
</dbReference>
<keyword evidence="5 6" id="KW-0472">Membrane</keyword>
<evidence type="ECO:0000259" key="7">
    <source>
        <dbReference type="Pfam" id="PF02656"/>
    </source>
</evidence>
<feature type="transmembrane region" description="Helical" evidence="6">
    <location>
        <begin position="25"/>
        <end position="46"/>
    </location>
</feature>
<proteinExistence type="predicted"/>
<keyword evidence="2" id="KW-1003">Cell membrane</keyword>
<evidence type="ECO:0000256" key="4">
    <source>
        <dbReference type="ARBA" id="ARBA00022989"/>
    </source>
</evidence>